<keyword evidence="2" id="KW-1185">Reference proteome</keyword>
<dbReference type="KEGG" id="tva:4773051"/>
<accession>A2DX24</accession>
<dbReference type="VEuPathDB" id="TrichDB:TVAGG3_0185220"/>
<dbReference type="Proteomes" id="UP000001542">
    <property type="component" value="Unassembled WGS sequence"/>
</dbReference>
<evidence type="ECO:0008006" key="3">
    <source>
        <dbReference type="Google" id="ProtNLM"/>
    </source>
</evidence>
<dbReference type="AlphaFoldDB" id="A2DX24"/>
<reference evidence="1" key="1">
    <citation type="submission" date="2006-10" db="EMBL/GenBank/DDBJ databases">
        <authorList>
            <person name="Amadeo P."/>
            <person name="Zhao Q."/>
            <person name="Wortman J."/>
            <person name="Fraser-Liggett C."/>
            <person name="Carlton J."/>
        </authorList>
    </citation>
    <scope>NUCLEOTIDE SEQUENCE</scope>
    <source>
        <strain evidence="1">G3</strain>
    </source>
</reference>
<dbReference type="RefSeq" id="XP_001327274.1">
    <property type="nucleotide sequence ID" value="XM_001327239.1"/>
</dbReference>
<evidence type="ECO:0000313" key="2">
    <source>
        <dbReference type="Proteomes" id="UP000001542"/>
    </source>
</evidence>
<protein>
    <recommendedName>
        <fullName evidence="3">Right handed beta helix domain-containing protein</fullName>
    </recommendedName>
</protein>
<dbReference type="EMBL" id="DS113261">
    <property type="protein sequence ID" value="EAY15051.1"/>
    <property type="molecule type" value="Genomic_DNA"/>
</dbReference>
<dbReference type="InParanoid" id="A2DX24"/>
<sequence>MNECNITQNRVKKDSGGYWVQEITSDSYITCVNVVENNQSSGTFNSHRSSYSYSSKFKVTSCNYIRNKSPEEGYLISSFCDVFMSYCCIRQNEIKYIFRAYSKTITFENSATDIIKSTDTPPIFKNTNINECPLLDSIPTKDKFEENEIEQNNFINIYIKKIFHLKYLFSFSSS</sequence>
<organism evidence="1 2">
    <name type="scientific">Trichomonas vaginalis (strain ATCC PRA-98 / G3)</name>
    <dbReference type="NCBI Taxonomy" id="412133"/>
    <lineage>
        <taxon>Eukaryota</taxon>
        <taxon>Metamonada</taxon>
        <taxon>Parabasalia</taxon>
        <taxon>Trichomonadida</taxon>
        <taxon>Trichomonadidae</taxon>
        <taxon>Trichomonas</taxon>
    </lineage>
</organism>
<proteinExistence type="predicted"/>
<name>A2DX24_TRIV3</name>
<gene>
    <name evidence="1" type="ORF">TVAG_019510</name>
</gene>
<reference evidence="1" key="2">
    <citation type="journal article" date="2007" name="Science">
        <title>Draft genome sequence of the sexually transmitted pathogen Trichomonas vaginalis.</title>
        <authorList>
            <person name="Carlton J.M."/>
            <person name="Hirt R.P."/>
            <person name="Silva J.C."/>
            <person name="Delcher A.L."/>
            <person name="Schatz M."/>
            <person name="Zhao Q."/>
            <person name="Wortman J.R."/>
            <person name="Bidwell S.L."/>
            <person name="Alsmark U.C.M."/>
            <person name="Besteiro S."/>
            <person name="Sicheritz-Ponten T."/>
            <person name="Noel C.J."/>
            <person name="Dacks J.B."/>
            <person name="Foster P.G."/>
            <person name="Simillion C."/>
            <person name="Van de Peer Y."/>
            <person name="Miranda-Saavedra D."/>
            <person name="Barton G.J."/>
            <person name="Westrop G.D."/>
            <person name="Mueller S."/>
            <person name="Dessi D."/>
            <person name="Fiori P.L."/>
            <person name="Ren Q."/>
            <person name="Paulsen I."/>
            <person name="Zhang H."/>
            <person name="Bastida-Corcuera F.D."/>
            <person name="Simoes-Barbosa A."/>
            <person name="Brown M.T."/>
            <person name="Hayes R.D."/>
            <person name="Mukherjee M."/>
            <person name="Okumura C.Y."/>
            <person name="Schneider R."/>
            <person name="Smith A.J."/>
            <person name="Vanacova S."/>
            <person name="Villalvazo M."/>
            <person name="Haas B.J."/>
            <person name="Pertea M."/>
            <person name="Feldblyum T.V."/>
            <person name="Utterback T.R."/>
            <person name="Shu C.L."/>
            <person name="Osoegawa K."/>
            <person name="de Jong P.J."/>
            <person name="Hrdy I."/>
            <person name="Horvathova L."/>
            <person name="Zubacova Z."/>
            <person name="Dolezal P."/>
            <person name="Malik S.B."/>
            <person name="Logsdon J.M. Jr."/>
            <person name="Henze K."/>
            <person name="Gupta A."/>
            <person name="Wang C.C."/>
            <person name="Dunne R.L."/>
            <person name="Upcroft J.A."/>
            <person name="Upcroft P."/>
            <person name="White O."/>
            <person name="Salzberg S.L."/>
            <person name="Tang P."/>
            <person name="Chiu C.-H."/>
            <person name="Lee Y.-S."/>
            <person name="Embley T.M."/>
            <person name="Coombs G.H."/>
            <person name="Mottram J.C."/>
            <person name="Tachezy J."/>
            <person name="Fraser-Liggett C.M."/>
            <person name="Johnson P.J."/>
        </authorList>
    </citation>
    <scope>NUCLEOTIDE SEQUENCE [LARGE SCALE GENOMIC DNA]</scope>
    <source>
        <strain evidence="1">G3</strain>
    </source>
</reference>
<dbReference type="VEuPathDB" id="TrichDB:TVAG_019510"/>
<evidence type="ECO:0000313" key="1">
    <source>
        <dbReference type="EMBL" id="EAY15051.1"/>
    </source>
</evidence>